<dbReference type="Pfam" id="PF06119">
    <property type="entry name" value="NIDO"/>
    <property type="match status" value="1"/>
</dbReference>
<feature type="region of interest" description="Disordered" evidence="1">
    <location>
        <begin position="366"/>
        <end position="404"/>
    </location>
</feature>
<reference evidence="4" key="1">
    <citation type="submission" date="2022-01" db="EMBL/GenBank/DDBJ databases">
        <title>Genome Sequence Resource for Two Populations of Ditylenchus destructor, the Migratory Endoparasitic Phytonematode.</title>
        <authorList>
            <person name="Zhang H."/>
            <person name="Lin R."/>
            <person name="Xie B."/>
        </authorList>
    </citation>
    <scope>NUCLEOTIDE SEQUENCE</scope>
    <source>
        <strain evidence="4">BazhouSP</strain>
    </source>
</reference>
<dbReference type="GO" id="GO:0007160">
    <property type="term" value="P:cell-matrix adhesion"/>
    <property type="evidence" value="ECO:0007669"/>
    <property type="project" value="InterPro"/>
</dbReference>
<keyword evidence="5" id="KW-1185">Reference proteome</keyword>
<dbReference type="AlphaFoldDB" id="A0AAD4ML82"/>
<feature type="signal peptide" evidence="2">
    <location>
        <begin position="1"/>
        <end position="24"/>
    </location>
</feature>
<dbReference type="InterPro" id="IPR003886">
    <property type="entry name" value="NIDO_dom"/>
</dbReference>
<dbReference type="PROSITE" id="PS51220">
    <property type="entry name" value="NIDO"/>
    <property type="match status" value="1"/>
</dbReference>
<protein>
    <submittedName>
        <fullName evidence="4">Nidogen-like domain-containing protein</fullName>
    </submittedName>
</protein>
<feature type="compositionally biased region" description="Basic and acidic residues" evidence="1">
    <location>
        <begin position="392"/>
        <end position="404"/>
    </location>
</feature>
<sequence>MAVSNIKFCLLYFALASLALIIECHVPLSKFFAHGRQHLSHTYSKQVELDEDDSIETAKVARLTDAKVSLSVPLVFFGDRYNKIEITMYGVISGTNSHLPAYGYLPDSFPLSDTKVNQYANRYDIITPFSSDIIVSRPGNIFYRLSTKRRELKRAEQEVLRGFPELSKLRLKWMLVVTYLNVRHADFSNYFGNGPNLKRDYNTYQVIITSDGVRSFAIFYYNKLEWTRHSYYVDLKGHLKDHLKGHLTGDWACAGFDHGDGIHYAVIKSSGTKDIGRVLLSESNVGSPGKWVFRIDGLGIQSAGCKPNAVFDPYGDHSLRVCDKVEEKKEVPEAKSEKKLQEMGKLLKKSAKSGLKVLPGSKLKTFLRKGKREKDRQENGATPVVQYGDQIMPEKETKSRGKNR</sequence>
<comment type="caution">
    <text evidence="4">The sequence shown here is derived from an EMBL/GenBank/DDBJ whole genome shotgun (WGS) entry which is preliminary data.</text>
</comment>
<dbReference type="PANTHER" id="PTHR13802">
    <property type="entry name" value="MUCIN 4-RELATED"/>
    <property type="match status" value="1"/>
</dbReference>
<evidence type="ECO:0000256" key="2">
    <source>
        <dbReference type="SAM" id="SignalP"/>
    </source>
</evidence>
<dbReference type="Proteomes" id="UP001201812">
    <property type="component" value="Unassembled WGS sequence"/>
</dbReference>
<accession>A0AAD4ML82</accession>
<organism evidence="4 5">
    <name type="scientific">Ditylenchus destructor</name>
    <dbReference type="NCBI Taxonomy" id="166010"/>
    <lineage>
        <taxon>Eukaryota</taxon>
        <taxon>Metazoa</taxon>
        <taxon>Ecdysozoa</taxon>
        <taxon>Nematoda</taxon>
        <taxon>Chromadorea</taxon>
        <taxon>Rhabditida</taxon>
        <taxon>Tylenchina</taxon>
        <taxon>Tylenchomorpha</taxon>
        <taxon>Sphaerularioidea</taxon>
        <taxon>Anguinidae</taxon>
        <taxon>Anguininae</taxon>
        <taxon>Ditylenchus</taxon>
    </lineage>
</organism>
<dbReference type="InterPro" id="IPR051495">
    <property type="entry name" value="Epithelial_Barrier/Signaling"/>
</dbReference>
<feature type="chain" id="PRO_5042031070" evidence="2">
    <location>
        <begin position="25"/>
        <end position="404"/>
    </location>
</feature>
<dbReference type="PANTHER" id="PTHR13802:SF59">
    <property type="entry name" value="SUSHI DOMAIN-CONTAINING PROTEIN 2"/>
    <property type="match status" value="1"/>
</dbReference>
<gene>
    <name evidence="4" type="ORF">DdX_18194</name>
</gene>
<evidence type="ECO:0000259" key="3">
    <source>
        <dbReference type="PROSITE" id="PS51220"/>
    </source>
</evidence>
<dbReference type="SMART" id="SM00539">
    <property type="entry name" value="NIDO"/>
    <property type="match status" value="1"/>
</dbReference>
<feature type="domain" description="NIDO" evidence="3">
    <location>
        <begin position="128"/>
        <end position="298"/>
    </location>
</feature>
<proteinExistence type="predicted"/>
<dbReference type="EMBL" id="JAKKPZ010000242">
    <property type="protein sequence ID" value="KAI1697952.1"/>
    <property type="molecule type" value="Genomic_DNA"/>
</dbReference>
<keyword evidence="2" id="KW-0732">Signal</keyword>
<evidence type="ECO:0000313" key="5">
    <source>
        <dbReference type="Proteomes" id="UP001201812"/>
    </source>
</evidence>
<evidence type="ECO:0000313" key="4">
    <source>
        <dbReference type="EMBL" id="KAI1697952.1"/>
    </source>
</evidence>
<evidence type="ECO:0000256" key="1">
    <source>
        <dbReference type="SAM" id="MobiDB-lite"/>
    </source>
</evidence>
<name>A0AAD4ML82_9BILA</name>